<dbReference type="Proteomes" id="UP001330434">
    <property type="component" value="Chromosome"/>
</dbReference>
<name>A0ABZ2C2J0_9PROT</name>
<evidence type="ECO:0000313" key="2">
    <source>
        <dbReference type="Proteomes" id="UP001330434"/>
    </source>
</evidence>
<dbReference type="RefSeq" id="WP_331255513.1">
    <property type="nucleotide sequence ID" value="NZ_CP133270.1"/>
</dbReference>
<evidence type="ECO:0000313" key="1">
    <source>
        <dbReference type="EMBL" id="WVX66669.1"/>
    </source>
</evidence>
<dbReference type="EMBL" id="CP133270">
    <property type="protein sequence ID" value="WVX66669.1"/>
    <property type="molecule type" value="Genomic_DNA"/>
</dbReference>
<organism evidence="1 2">
    <name type="scientific">Candidatus Bealeia paramacronuclearis</name>
    <dbReference type="NCBI Taxonomy" id="1921001"/>
    <lineage>
        <taxon>Bacteria</taxon>
        <taxon>Pseudomonadati</taxon>
        <taxon>Pseudomonadota</taxon>
        <taxon>Alphaproteobacteria</taxon>
        <taxon>Holosporales</taxon>
        <taxon>Holosporaceae</taxon>
        <taxon>Candidatus Bealeia</taxon>
    </lineage>
</organism>
<proteinExistence type="predicted"/>
<keyword evidence="2" id="KW-1185">Reference proteome</keyword>
<reference evidence="1 2" key="1">
    <citation type="journal article" date="2024" name="Environ. Microbiol.">
        <title>Novel evolutionary insights on the interactions of the Holosporales (Alphaproteobacteria) with eukaryotic hosts from comparative genomics.</title>
        <authorList>
            <person name="Giovannini M."/>
            <person name="Petroni G."/>
            <person name="Castelli M."/>
        </authorList>
    </citation>
    <scope>NUCLEOTIDE SEQUENCE [LARGE SCALE GENOMIC DNA]</scope>
    <source>
        <strain evidence="1 2">US_Bl 15I1</strain>
    </source>
</reference>
<accession>A0ABZ2C2J0</accession>
<gene>
    <name evidence="1" type="ORF">Bealeia1_00851</name>
</gene>
<protein>
    <submittedName>
        <fullName evidence="1">Uncharacterized protein</fullName>
    </submittedName>
</protein>
<sequence>MTLTRQSLEIMLDLIEMKIAAIQIQDRDDARELNRLRKCRQELLQELGQSHSKRGSLLMKSFGDFPKISSKSDHRA</sequence>